<dbReference type="EMBL" id="CAJHJT010000012">
    <property type="protein sequence ID" value="CAD6999657.1"/>
    <property type="molecule type" value="Genomic_DNA"/>
</dbReference>
<comment type="caution">
    <text evidence="1">The sequence shown here is derived from an EMBL/GenBank/DDBJ whole genome shotgun (WGS) entry which is preliminary data.</text>
</comment>
<dbReference type="Proteomes" id="UP000606786">
    <property type="component" value="Unassembled WGS sequence"/>
</dbReference>
<sequence length="111" mass="12390">MDRTVALKAVLKPTKRRYELELSNYSEPLALRPTPDCSRTSGEQTLQLDYSEPLNGIYRSSSIQASSFLAVTQGSIDVSEFVFIAPSLTDEVNLHFIWLLALPKTVIKSIT</sequence>
<evidence type="ECO:0000313" key="1">
    <source>
        <dbReference type="EMBL" id="CAD6999657.1"/>
    </source>
</evidence>
<name>A0A811UPE6_CERCA</name>
<protein>
    <submittedName>
        <fullName evidence="1">(Mediterranean fruit fly) hypothetical protein</fullName>
    </submittedName>
</protein>
<organism evidence="1 2">
    <name type="scientific">Ceratitis capitata</name>
    <name type="common">Mediterranean fruit fly</name>
    <name type="synonym">Tephritis capitata</name>
    <dbReference type="NCBI Taxonomy" id="7213"/>
    <lineage>
        <taxon>Eukaryota</taxon>
        <taxon>Metazoa</taxon>
        <taxon>Ecdysozoa</taxon>
        <taxon>Arthropoda</taxon>
        <taxon>Hexapoda</taxon>
        <taxon>Insecta</taxon>
        <taxon>Pterygota</taxon>
        <taxon>Neoptera</taxon>
        <taxon>Endopterygota</taxon>
        <taxon>Diptera</taxon>
        <taxon>Brachycera</taxon>
        <taxon>Muscomorpha</taxon>
        <taxon>Tephritoidea</taxon>
        <taxon>Tephritidae</taxon>
        <taxon>Ceratitis</taxon>
        <taxon>Ceratitis</taxon>
    </lineage>
</organism>
<dbReference type="AlphaFoldDB" id="A0A811UPE6"/>
<gene>
    <name evidence="1" type="ORF">CCAP1982_LOCUS8187</name>
</gene>
<evidence type="ECO:0000313" key="2">
    <source>
        <dbReference type="Proteomes" id="UP000606786"/>
    </source>
</evidence>
<accession>A0A811UPE6</accession>
<keyword evidence="2" id="KW-1185">Reference proteome</keyword>
<reference evidence="1" key="1">
    <citation type="submission" date="2020-11" db="EMBL/GenBank/DDBJ databases">
        <authorList>
            <person name="Whitehead M."/>
        </authorList>
    </citation>
    <scope>NUCLEOTIDE SEQUENCE</scope>
    <source>
        <strain evidence="1">EGII</strain>
    </source>
</reference>
<proteinExistence type="predicted"/>